<dbReference type="Proteomes" id="UP000184404">
    <property type="component" value="Unassembled WGS sequence"/>
</dbReference>
<keyword evidence="9" id="KW-0460">Magnesium</keyword>
<gene>
    <name evidence="11" type="ORF">SAMN02745190_02094</name>
</gene>
<evidence type="ECO:0000256" key="3">
    <source>
        <dbReference type="ARBA" id="ARBA00019010"/>
    </source>
</evidence>
<dbReference type="Gene3D" id="3.40.50.300">
    <property type="entry name" value="P-loop containing nucleotide triphosphate hydrolases"/>
    <property type="match status" value="1"/>
</dbReference>
<comment type="similarity">
    <text evidence="2">Belongs to the TsaE family.</text>
</comment>
<keyword evidence="6" id="KW-0479">Metal-binding</keyword>
<reference evidence="11 12" key="1">
    <citation type="submission" date="2016-11" db="EMBL/GenBank/DDBJ databases">
        <authorList>
            <person name="Jaros S."/>
            <person name="Januszkiewicz K."/>
            <person name="Wedrychowicz H."/>
        </authorList>
    </citation>
    <scope>NUCLEOTIDE SEQUENCE [LARGE SCALE GENOMIC DNA]</scope>
    <source>
        <strain evidence="11 12">DSM 10502</strain>
    </source>
</reference>
<dbReference type="GO" id="GO:0002949">
    <property type="term" value="P:tRNA threonylcarbamoyladenosine modification"/>
    <property type="evidence" value="ECO:0007669"/>
    <property type="project" value="InterPro"/>
</dbReference>
<dbReference type="RefSeq" id="WP_072936213.1">
    <property type="nucleotide sequence ID" value="NZ_FQUG01000009.1"/>
</dbReference>
<protein>
    <recommendedName>
        <fullName evidence="3">tRNA threonylcarbamoyladenosine biosynthesis protein TsaE</fullName>
    </recommendedName>
    <alternativeName>
        <fullName evidence="10">t(6)A37 threonylcarbamoyladenosine biosynthesis protein TsaE</fullName>
    </alternativeName>
</protein>
<keyword evidence="7" id="KW-0547">Nucleotide-binding</keyword>
<dbReference type="NCBIfam" id="TIGR00150">
    <property type="entry name" value="T6A_YjeE"/>
    <property type="match status" value="1"/>
</dbReference>
<evidence type="ECO:0000313" key="12">
    <source>
        <dbReference type="Proteomes" id="UP000184404"/>
    </source>
</evidence>
<name>A0A1M4ZSL3_9FIRM</name>
<dbReference type="PANTHER" id="PTHR33540:SF2">
    <property type="entry name" value="TRNA THREONYLCARBAMOYLADENOSINE BIOSYNTHESIS PROTEIN TSAE"/>
    <property type="match status" value="1"/>
</dbReference>
<evidence type="ECO:0000256" key="2">
    <source>
        <dbReference type="ARBA" id="ARBA00007599"/>
    </source>
</evidence>
<comment type="subcellular location">
    <subcellularLocation>
        <location evidence="1">Cytoplasm</location>
    </subcellularLocation>
</comment>
<dbReference type="Pfam" id="PF02367">
    <property type="entry name" value="TsaE"/>
    <property type="match status" value="1"/>
</dbReference>
<evidence type="ECO:0000256" key="10">
    <source>
        <dbReference type="ARBA" id="ARBA00032441"/>
    </source>
</evidence>
<evidence type="ECO:0000256" key="4">
    <source>
        <dbReference type="ARBA" id="ARBA00022490"/>
    </source>
</evidence>
<dbReference type="InterPro" id="IPR003442">
    <property type="entry name" value="T6A_TsaE"/>
</dbReference>
<evidence type="ECO:0000256" key="6">
    <source>
        <dbReference type="ARBA" id="ARBA00022723"/>
    </source>
</evidence>
<dbReference type="GO" id="GO:0005524">
    <property type="term" value="F:ATP binding"/>
    <property type="evidence" value="ECO:0007669"/>
    <property type="project" value="UniProtKB-KW"/>
</dbReference>
<dbReference type="STRING" id="1123243.SAMN02745190_02094"/>
<keyword evidence="4" id="KW-0963">Cytoplasm</keyword>
<dbReference type="SUPFAM" id="SSF52540">
    <property type="entry name" value="P-loop containing nucleoside triphosphate hydrolases"/>
    <property type="match status" value="1"/>
</dbReference>
<sequence length="156" mass="17553">MEIITKAPEETSALACRIGKNVPAGTVICLTGDLGAGKTLFTEGFCRGLGIDSDVTSPTFNLMNVYEGRLLVRHFDLYRLEDESELEEFGFYEYSEPDDGLVLIEWADKFPEALPEAYIRIHIERGQDENERVLSFTRAGEIDAAWLRELLSQEGK</sequence>
<dbReference type="OrthoDB" id="9815896at2"/>
<dbReference type="InterPro" id="IPR027417">
    <property type="entry name" value="P-loop_NTPase"/>
</dbReference>
<keyword evidence="5" id="KW-0819">tRNA processing</keyword>
<organism evidence="11 12">
    <name type="scientific">Schwartzia succinivorans DSM 10502</name>
    <dbReference type="NCBI Taxonomy" id="1123243"/>
    <lineage>
        <taxon>Bacteria</taxon>
        <taxon>Bacillati</taxon>
        <taxon>Bacillota</taxon>
        <taxon>Negativicutes</taxon>
        <taxon>Selenomonadales</taxon>
        <taxon>Selenomonadaceae</taxon>
        <taxon>Schwartzia</taxon>
    </lineage>
</organism>
<proteinExistence type="inferred from homology"/>
<evidence type="ECO:0000313" key="11">
    <source>
        <dbReference type="EMBL" id="SHF21004.1"/>
    </source>
</evidence>
<evidence type="ECO:0000256" key="5">
    <source>
        <dbReference type="ARBA" id="ARBA00022694"/>
    </source>
</evidence>
<evidence type="ECO:0000256" key="7">
    <source>
        <dbReference type="ARBA" id="ARBA00022741"/>
    </source>
</evidence>
<keyword evidence="12" id="KW-1185">Reference proteome</keyword>
<dbReference type="PANTHER" id="PTHR33540">
    <property type="entry name" value="TRNA THREONYLCARBAMOYLADENOSINE BIOSYNTHESIS PROTEIN TSAE"/>
    <property type="match status" value="1"/>
</dbReference>
<evidence type="ECO:0000256" key="8">
    <source>
        <dbReference type="ARBA" id="ARBA00022840"/>
    </source>
</evidence>
<keyword evidence="8" id="KW-0067">ATP-binding</keyword>
<dbReference type="GO" id="GO:0005737">
    <property type="term" value="C:cytoplasm"/>
    <property type="evidence" value="ECO:0007669"/>
    <property type="project" value="UniProtKB-SubCell"/>
</dbReference>
<accession>A0A1M4ZSL3</accession>
<dbReference type="EMBL" id="FQUG01000009">
    <property type="protein sequence ID" value="SHF21004.1"/>
    <property type="molecule type" value="Genomic_DNA"/>
</dbReference>
<evidence type="ECO:0000256" key="9">
    <source>
        <dbReference type="ARBA" id="ARBA00022842"/>
    </source>
</evidence>
<evidence type="ECO:0000256" key="1">
    <source>
        <dbReference type="ARBA" id="ARBA00004496"/>
    </source>
</evidence>
<dbReference type="AlphaFoldDB" id="A0A1M4ZSL3"/>
<dbReference type="GO" id="GO:0046872">
    <property type="term" value="F:metal ion binding"/>
    <property type="evidence" value="ECO:0007669"/>
    <property type="project" value="UniProtKB-KW"/>
</dbReference>